<dbReference type="PANTHER" id="PTHR30221">
    <property type="entry name" value="SMALL-CONDUCTANCE MECHANOSENSITIVE CHANNEL"/>
    <property type="match status" value="1"/>
</dbReference>
<evidence type="ECO:0000256" key="2">
    <source>
        <dbReference type="ARBA" id="ARBA00008017"/>
    </source>
</evidence>
<dbReference type="GO" id="GO:0005886">
    <property type="term" value="C:plasma membrane"/>
    <property type="evidence" value="ECO:0007669"/>
    <property type="project" value="UniProtKB-SubCell"/>
</dbReference>
<dbReference type="InterPro" id="IPR006685">
    <property type="entry name" value="MscS_channel_2nd"/>
</dbReference>
<dbReference type="SUPFAM" id="SSF82861">
    <property type="entry name" value="Mechanosensitive channel protein MscS (YggB), transmembrane region"/>
    <property type="match status" value="1"/>
</dbReference>
<dbReference type="Proteomes" id="UP000659388">
    <property type="component" value="Unassembled WGS sequence"/>
</dbReference>
<comment type="similarity">
    <text evidence="2">Belongs to the MscS (TC 1.A.23) family.</text>
</comment>
<evidence type="ECO:0000256" key="7">
    <source>
        <dbReference type="SAM" id="Phobius"/>
    </source>
</evidence>
<dbReference type="InterPro" id="IPR045275">
    <property type="entry name" value="MscS_archaea/bacteria_type"/>
</dbReference>
<dbReference type="InterPro" id="IPR010920">
    <property type="entry name" value="LSM_dom_sf"/>
</dbReference>
<dbReference type="Gene3D" id="2.30.30.60">
    <property type="match status" value="1"/>
</dbReference>
<feature type="domain" description="Mechanosensitive ion channel transmembrane helices 2/3" evidence="10">
    <location>
        <begin position="66"/>
        <end position="103"/>
    </location>
</feature>
<dbReference type="SUPFAM" id="SSF82689">
    <property type="entry name" value="Mechanosensitive channel protein MscS (YggB), C-terminal domain"/>
    <property type="match status" value="1"/>
</dbReference>
<dbReference type="RefSeq" id="WP_202244221.1">
    <property type="nucleotide sequence ID" value="NZ_JAESIY010000005.1"/>
</dbReference>
<dbReference type="Pfam" id="PF21088">
    <property type="entry name" value="MS_channel_1st"/>
    <property type="match status" value="1"/>
</dbReference>
<dbReference type="AlphaFoldDB" id="A0A937F7G0"/>
<evidence type="ECO:0000256" key="5">
    <source>
        <dbReference type="ARBA" id="ARBA00022989"/>
    </source>
</evidence>
<dbReference type="Pfam" id="PF05552">
    <property type="entry name" value="MS_channel_1st_1"/>
    <property type="match status" value="1"/>
</dbReference>
<protein>
    <submittedName>
        <fullName evidence="11">Mechanosensitive ion channel</fullName>
    </submittedName>
</protein>
<comment type="caution">
    <text evidence="11">The sequence shown here is derived from an EMBL/GenBank/DDBJ whole genome shotgun (WGS) entry which is preliminary data.</text>
</comment>
<dbReference type="PANTHER" id="PTHR30221:SF1">
    <property type="entry name" value="SMALL-CONDUCTANCE MECHANOSENSITIVE CHANNEL"/>
    <property type="match status" value="1"/>
</dbReference>
<sequence length="272" mass="30115">MEYLEQAKTFLATRGVELGLMIIKAAVILIIGLQVVKFLSRTFSKFMDSRNFDASLKPFLKSLFHNILLILLILSVLATLGIEMTSFVAIIGAAGLAIGLALQGSLQNFAGGVIILTLKPFKVGDYIDGGSVSGTVKEIQIFHTILATPDNVRITVPNGQLSNNSIKNYSANDTRRVDLVFGIGYDDDIKKAKEILLNMVKSDERVLADPAPSVTVASLGDSSVNFNVRPWVNRADYWDVYWDFQENVKLEFDKNGISIPFPQRDIHIYNEK</sequence>
<dbReference type="InterPro" id="IPR011014">
    <property type="entry name" value="MscS_channel_TM-2"/>
</dbReference>
<evidence type="ECO:0000313" key="11">
    <source>
        <dbReference type="EMBL" id="MBL3656422.1"/>
    </source>
</evidence>
<dbReference type="GO" id="GO:0008381">
    <property type="term" value="F:mechanosensitive monoatomic ion channel activity"/>
    <property type="evidence" value="ECO:0007669"/>
    <property type="project" value="InterPro"/>
</dbReference>
<gene>
    <name evidence="11" type="ORF">JL102_09795</name>
</gene>
<reference evidence="11" key="1">
    <citation type="submission" date="2021-01" db="EMBL/GenBank/DDBJ databases">
        <title>Fulvivirga kasyanovii gen. nov., sp nov., a novel member of the phylum Bacteroidetes isolated from seawater in a mussel farm.</title>
        <authorList>
            <person name="Zhao L.-H."/>
            <person name="Wang Z.-J."/>
        </authorList>
    </citation>
    <scope>NUCLEOTIDE SEQUENCE</scope>
    <source>
        <strain evidence="11">2943</strain>
    </source>
</reference>
<dbReference type="InterPro" id="IPR049278">
    <property type="entry name" value="MS_channel_C"/>
</dbReference>
<evidence type="ECO:0000259" key="10">
    <source>
        <dbReference type="Pfam" id="PF21088"/>
    </source>
</evidence>
<feature type="domain" description="Mechanosensitive ion channel MscS" evidence="8">
    <location>
        <begin position="105"/>
        <end position="170"/>
    </location>
</feature>
<dbReference type="InterPro" id="IPR006686">
    <property type="entry name" value="MscS_channel_CS"/>
</dbReference>
<dbReference type="EMBL" id="JAESIY010000005">
    <property type="protein sequence ID" value="MBL3656422.1"/>
    <property type="molecule type" value="Genomic_DNA"/>
</dbReference>
<evidence type="ECO:0000259" key="8">
    <source>
        <dbReference type="Pfam" id="PF00924"/>
    </source>
</evidence>
<dbReference type="InterPro" id="IPR023408">
    <property type="entry name" value="MscS_beta-dom_sf"/>
</dbReference>
<name>A0A937F7G0_9BACT</name>
<keyword evidence="5 7" id="KW-1133">Transmembrane helix</keyword>
<feature type="transmembrane region" description="Helical" evidence="7">
    <location>
        <begin position="20"/>
        <end position="39"/>
    </location>
</feature>
<feature type="transmembrane region" description="Helical" evidence="7">
    <location>
        <begin position="84"/>
        <end position="102"/>
    </location>
</feature>
<evidence type="ECO:0000256" key="1">
    <source>
        <dbReference type="ARBA" id="ARBA00004651"/>
    </source>
</evidence>
<dbReference type="Pfam" id="PF00924">
    <property type="entry name" value="MS_channel_2nd"/>
    <property type="match status" value="1"/>
</dbReference>
<dbReference type="SUPFAM" id="SSF50182">
    <property type="entry name" value="Sm-like ribonucleoproteins"/>
    <property type="match status" value="1"/>
</dbReference>
<keyword evidence="4 7" id="KW-0812">Transmembrane</keyword>
<dbReference type="Pfam" id="PF21082">
    <property type="entry name" value="MS_channel_3rd"/>
    <property type="match status" value="1"/>
</dbReference>
<dbReference type="Gene3D" id="1.10.287.1260">
    <property type="match status" value="1"/>
</dbReference>
<dbReference type="InterPro" id="IPR008910">
    <property type="entry name" value="MSC_TM_helix"/>
</dbReference>
<comment type="subcellular location">
    <subcellularLocation>
        <location evidence="1">Cell membrane</location>
        <topology evidence="1">Multi-pass membrane protein</topology>
    </subcellularLocation>
</comment>
<evidence type="ECO:0000259" key="9">
    <source>
        <dbReference type="Pfam" id="PF21082"/>
    </source>
</evidence>
<keyword evidence="6 7" id="KW-0472">Membrane</keyword>
<dbReference type="InterPro" id="IPR011066">
    <property type="entry name" value="MscS_channel_C_sf"/>
</dbReference>
<evidence type="ECO:0000313" key="12">
    <source>
        <dbReference type="Proteomes" id="UP000659388"/>
    </source>
</evidence>
<proteinExistence type="inferred from homology"/>
<evidence type="ECO:0000256" key="6">
    <source>
        <dbReference type="ARBA" id="ARBA00023136"/>
    </source>
</evidence>
<keyword evidence="3" id="KW-1003">Cell membrane</keyword>
<accession>A0A937F7G0</accession>
<feature type="domain" description="Mechanosensitive ion channel MscS C-terminal" evidence="9">
    <location>
        <begin position="177"/>
        <end position="259"/>
    </location>
</feature>
<organism evidence="11 12">
    <name type="scientific">Fulvivirga sediminis</name>
    <dbReference type="NCBI Taxonomy" id="2803949"/>
    <lineage>
        <taxon>Bacteria</taxon>
        <taxon>Pseudomonadati</taxon>
        <taxon>Bacteroidota</taxon>
        <taxon>Cytophagia</taxon>
        <taxon>Cytophagales</taxon>
        <taxon>Fulvivirgaceae</taxon>
        <taxon>Fulvivirga</taxon>
    </lineage>
</organism>
<dbReference type="Gene3D" id="3.30.70.100">
    <property type="match status" value="1"/>
</dbReference>
<evidence type="ECO:0000256" key="3">
    <source>
        <dbReference type="ARBA" id="ARBA00022475"/>
    </source>
</evidence>
<keyword evidence="12" id="KW-1185">Reference proteome</keyword>
<feature type="transmembrane region" description="Helical" evidence="7">
    <location>
        <begin position="59"/>
        <end position="78"/>
    </location>
</feature>
<dbReference type="InterPro" id="IPR049142">
    <property type="entry name" value="MS_channel_1st"/>
</dbReference>
<evidence type="ECO:0000256" key="4">
    <source>
        <dbReference type="ARBA" id="ARBA00022692"/>
    </source>
</evidence>
<dbReference type="PROSITE" id="PS01246">
    <property type="entry name" value="UPF0003"/>
    <property type="match status" value="1"/>
</dbReference>